<accession>A0ABP7NIJ6</accession>
<comment type="caution">
    <text evidence="3">The sequence shown here is derived from an EMBL/GenBank/DDBJ whole genome shotgun (WGS) entry which is preliminary data.</text>
</comment>
<protein>
    <submittedName>
        <fullName evidence="3">TPM domain-containing protein</fullName>
    </submittedName>
</protein>
<feature type="transmembrane region" description="Helical" evidence="1">
    <location>
        <begin position="82"/>
        <end position="102"/>
    </location>
</feature>
<keyword evidence="1" id="KW-0472">Membrane</keyword>
<reference evidence="4" key="1">
    <citation type="journal article" date="2019" name="Int. J. Syst. Evol. Microbiol.">
        <title>The Global Catalogue of Microorganisms (GCM) 10K type strain sequencing project: providing services to taxonomists for standard genome sequencing and annotation.</title>
        <authorList>
            <consortium name="The Broad Institute Genomics Platform"/>
            <consortium name="The Broad Institute Genome Sequencing Center for Infectious Disease"/>
            <person name="Wu L."/>
            <person name="Ma J."/>
        </authorList>
    </citation>
    <scope>NUCLEOTIDE SEQUENCE [LARGE SCALE GENOMIC DNA]</scope>
    <source>
        <strain evidence="4">JCM 17555</strain>
    </source>
</reference>
<evidence type="ECO:0000259" key="2">
    <source>
        <dbReference type="Pfam" id="PF04536"/>
    </source>
</evidence>
<sequence>MVALAAEVAALAAAAPQAGGNPEDEHAKFSTEISQTSRKGRLMSLLTKEECAQVAAAIEKVEQGTDAELVTVLARQADDYTYIPLLWAGIVALILPGAVNYFTEWYNAHQLLLIQWMAFIGLSLLFRIPQILRRLVPDSVAYWRASNLARRQFLEQNLHRTTDATGMLIFVSEAEHYVEILVDNGISVRLPDSTWQIIVDDFTAQVRAGKTLAGFIGCIEACGDLLAQELPATHRRNELPNRLVILE</sequence>
<dbReference type="Pfam" id="PF04536">
    <property type="entry name" value="TPM_phosphatase"/>
    <property type="match status" value="1"/>
</dbReference>
<dbReference type="EMBL" id="BAABBO010000001">
    <property type="protein sequence ID" value="GAA3947734.1"/>
    <property type="molecule type" value="Genomic_DNA"/>
</dbReference>
<evidence type="ECO:0000313" key="3">
    <source>
        <dbReference type="EMBL" id="GAA3947734.1"/>
    </source>
</evidence>
<keyword evidence="1" id="KW-0812">Transmembrane</keyword>
<evidence type="ECO:0000313" key="4">
    <source>
        <dbReference type="Proteomes" id="UP001501337"/>
    </source>
</evidence>
<dbReference type="Proteomes" id="UP001501337">
    <property type="component" value="Unassembled WGS sequence"/>
</dbReference>
<gene>
    <name evidence="3" type="ORF">GCM10022278_03670</name>
</gene>
<keyword evidence="4" id="KW-1185">Reference proteome</keyword>
<feature type="domain" description="TPM" evidence="2">
    <location>
        <begin position="147"/>
        <end position="223"/>
    </location>
</feature>
<proteinExistence type="predicted"/>
<dbReference type="PANTHER" id="PTHR30373">
    <property type="entry name" value="UPF0603 PROTEIN YGCG"/>
    <property type="match status" value="1"/>
</dbReference>
<evidence type="ECO:0000256" key="1">
    <source>
        <dbReference type="SAM" id="Phobius"/>
    </source>
</evidence>
<dbReference type="Gene3D" id="3.10.310.50">
    <property type="match status" value="1"/>
</dbReference>
<keyword evidence="1" id="KW-1133">Transmembrane helix</keyword>
<dbReference type="PANTHER" id="PTHR30373:SF8">
    <property type="entry name" value="BLL7265 PROTEIN"/>
    <property type="match status" value="1"/>
</dbReference>
<feature type="transmembrane region" description="Helical" evidence="1">
    <location>
        <begin position="108"/>
        <end position="126"/>
    </location>
</feature>
<dbReference type="InterPro" id="IPR007621">
    <property type="entry name" value="TPM_dom"/>
</dbReference>
<name>A0ABP7NIJ6_9GAMM</name>
<organism evidence="3 4">
    <name type="scientific">Allohahella marinimesophila</name>
    <dbReference type="NCBI Taxonomy" id="1054972"/>
    <lineage>
        <taxon>Bacteria</taxon>
        <taxon>Pseudomonadati</taxon>
        <taxon>Pseudomonadota</taxon>
        <taxon>Gammaproteobacteria</taxon>
        <taxon>Oceanospirillales</taxon>
        <taxon>Hahellaceae</taxon>
        <taxon>Allohahella</taxon>
    </lineage>
</organism>